<evidence type="ECO:0000313" key="2">
    <source>
        <dbReference type="Proteomes" id="UP000540685"/>
    </source>
</evidence>
<organism evidence="1 2">
    <name type="scientific">Streptosporangium becharense</name>
    <dbReference type="NCBI Taxonomy" id="1816182"/>
    <lineage>
        <taxon>Bacteria</taxon>
        <taxon>Bacillati</taxon>
        <taxon>Actinomycetota</taxon>
        <taxon>Actinomycetes</taxon>
        <taxon>Streptosporangiales</taxon>
        <taxon>Streptosporangiaceae</taxon>
        <taxon>Streptosporangium</taxon>
    </lineage>
</organism>
<name>A0A7W9IKR0_9ACTN</name>
<sequence>MGADIPDRPEPSELEIGAGLGPLAGSVYPL</sequence>
<proteinExistence type="predicted"/>
<protein>
    <submittedName>
        <fullName evidence="1">Uncharacterized protein</fullName>
    </submittedName>
</protein>
<keyword evidence="2" id="KW-1185">Reference proteome</keyword>
<gene>
    <name evidence="1" type="ORF">F4562_005158</name>
</gene>
<dbReference type="AlphaFoldDB" id="A0A7W9IKR0"/>
<dbReference type="EMBL" id="JACHMP010000001">
    <property type="protein sequence ID" value="MBB5822096.1"/>
    <property type="molecule type" value="Genomic_DNA"/>
</dbReference>
<dbReference type="Proteomes" id="UP000540685">
    <property type="component" value="Unassembled WGS sequence"/>
</dbReference>
<comment type="caution">
    <text evidence="1">The sequence shown here is derived from an EMBL/GenBank/DDBJ whole genome shotgun (WGS) entry which is preliminary data.</text>
</comment>
<evidence type="ECO:0000313" key="1">
    <source>
        <dbReference type="EMBL" id="MBB5822096.1"/>
    </source>
</evidence>
<reference evidence="1 2" key="1">
    <citation type="submission" date="2020-08" db="EMBL/GenBank/DDBJ databases">
        <title>Sequencing the genomes of 1000 actinobacteria strains.</title>
        <authorList>
            <person name="Klenk H.-P."/>
        </authorList>
    </citation>
    <scope>NUCLEOTIDE SEQUENCE [LARGE SCALE GENOMIC DNA]</scope>
    <source>
        <strain evidence="1 2">DSM 46887</strain>
    </source>
</reference>
<accession>A0A7W9IKR0</accession>